<feature type="transmembrane region" description="Helical" evidence="8">
    <location>
        <begin position="351"/>
        <end position="372"/>
    </location>
</feature>
<evidence type="ECO:0000313" key="12">
    <source>
        <dbReference type="Proteomes" id="UP001652564"/>
    </source>
</evidence>
<feature type="signal peptide" evidence="9">
    <location>
        <begin position="1"/>
        <end position="24"/>
    </location>
</feature>
<keyword evidence="9" id="KW-0732">Signal</keyword>
<evidence type="ECO:0000259" key="10">
    <source>
        <dbReference type="Pfam" id="PF13231"/>
    </source>
</evidence>
<keyword evidence="4 11" id="KW-0808">Transferase</keyword>
<evidence type="ECO:0000256" key="1">
    <source>
        <dbReference type="ARBA" id="ARBA00004651"/>
    </source>
</evidence>
<feature type="domain" description="Glycosyltransferase RgtA/B/C/D-like" evidence="10">
    <location>
        <begin position="126"/>
        <end position="253"/>
    </location>
</feature>
<evidence type="ECO:0000256" key="5">
    <source>
        <dbReference type="ARBA" id="ARBA00022692"/>
    </source>
</evidence>
<feature type="transmembrane region" description="Helical" evidence="8">
    <location>
        <begin position="170"/>
        <end position="187"/>
    </location>
</feature>
<keyword evidence="6 8" id="KW-1133">Transmembrane helix</keyword>
<dbReference type="Proteomes" id="UP001652564">
    <property type="component" value="Unassembled WGS sequence"/>
</dbReference>
<dbReference type="RefSeq" id="WP_263738655.1">
    <property type="nucleotide sequence ID" value="NZ_JAOWKZ010000001.1"/>
</dbReference>
<dbReference type="EMBL" id="JAOWKZ010000001">
    <property type="protein sequence ID" value="MCV2871486.1"/>
    <property type="molecule type" value="Genomic_DNA"/>
</dbReference>
<feature type="chain" id="PRO_5045209181" evidence="9">
    <location>
        <begin position="25"/>
        <end position="543"/>
    </location>
</feature>
<dbReference type="InterPro" id="IPR050297">
    <property type="entry name" value="LipidA_mod_glycosyltrf_83"/>
</dbReference>
<evidence type="ECO:0000256" key="4">
    <source>
        <dbReference type="ARBA" id="ARBA00022679"/>
    </source>
</evidence>
<comment type="caution">
    <text evidence="11">The sequence shown here is derived from an EMBL/GenBank/DDBJ whole genome shotgun (WGS) entry which is preliminary data.</text>
</comment>
<keyword evidence="2" id="KW-1003">Cell membrane</keyword>
<dbReference type="PANTHER" id="PTHR33908:SF3">
    <property type="entry name" value="UNDECAPRENYL PHOSPHATE-ALPHA-4-AMINO-4-DEOXY-L-ARABINOSE ARABINOSYL TRANSFERASE"/>
    <property type="match status" value="1"/>
</dbReference>
<protein>
    <submittedName>
        <fullName evidence="11">Glycosyltransferase family 39 protein</fullName>
        <ecNumber evidence="11">2.4.-.-</ecNumber>
    </submittedName>
</protein>
<feature type="transmembrane region" description="Helical" evidence="8">
    <location>
        <begin position="323"/>
        <end position="345"/>
    </location>
</feature>
<dbReference type="EC" id="2.4.-.-" evidence="11"/>
<feature type="transmembrane region" description="Helical" evidence="8">
    <location>
        <begin position="193"/>
        <end position="211"/>
    </location>
</feature>
<feature type="transmembrane region" description="Helical" evidence="8">
    <location>
        <begin position="223"/>
        <end position="249"/>
    </location>
</feature>
<feature type="transmembrane region" description="Helical" evidence="8">
    <location>
        <begin position="411"/>
        <end position="431"/>
    </location>
</feature>
<evidence type="ECO:0000256" key="2">
    <source>
        <dbReference type="ARBA" id="ARBA00022475"/>
    </source>
</evidence>
<dbReference type="GO" id="GO:0016757">
    <property type="term" value="F:glycosyltransferase activity"/>
    <property type="evidence" value="ECO:0007669"/>
    <property type="project" value="UniProtKB-KW"/>
</dbReference>
<keyword evidence="7 8" id="KW-0472">Membrane</keyword>
<name>A0ABT2ZL91_9RHOB</name>
<keyword evidence="5 8" id="KW-0812">Transmembrane</keyword>
<evidence type="ECO:0000256" key="8">
    <source>
        <dbReference type="SAM" id="Phobius"/>
    </source>
</evidence>
<keyword evidence="12" id="KW-1185">Reference proteome</keyword>
<evidence type="ECO:0000256" key="6">
    <source>
        <dbReference type="ARBA" id="ARBA00022989"/>
    </source>
</evidence>
<feature type="transmembrane region" description="Helical" evidence="8">
    <location>
        <begin position="143"/>
        <end position="163"/>
    </location>
</feature>
<evidence type="ECO:0000256" key="7">
    <source>
        <dbReference type="ARBA" id="ARBA00023136"/>
    </source>
</evidence>
<dbReference type="InterPro" id="IPR038731">
    <property type="entry name" value="RgtA/B/C-like"/>
</dbReference>
<keyword evidence="3 11" id="KW-0328">Glycosyltransferase</keyword>
<accession>A0ABT2ZL91</accession>
<comment type="subcellular location">
    <subcellularLocation>
        <location evidence="1">Cell membrane</location>
        <topology evidence="1">Multi-pass membrane protein</topology>
    </subcellularLocation>
</comment>
<evidence type="ECO:0000256" key="9">
    <source>
        <dbReference type="SAM" id="SignalP"/>
    </source>
</evidence>
<evidence type="ECO:0000256" key="3">
    <source>
        <dbReference type="ARBA" id="ARBA00022676"/>
    </source>
</evidence>
<feature type="transmembrane region" description="Helical" evidence="8">
    <location>
        <begin position="67"/>
        <end position="90"/>
    </location>
</feature>
<proteinExistence type="predicted"/>
<gene>
    <name evidence="11" type="ORF">OEZ71_04165</name>
</gene>
<feature type="transmembrane region" description="Helical" evidence="8">
    <location>
        <begin position="34"/>
        <end position="55"/>
    </location>
</feature>
<sequence length="543" mass="58043">MKAAFILFGFFCLGLALVPGSALGAAEGMEAGVTAFRIALGVFGAYLLALPRFVATGNPDDAEYHDTAPAGAFAALIVILALAAGLRFYALGRGIWYDEMLMHVSHMHLSPLQILTTFKDANNHILYTFLARLSIDALGDTVAAIRVPAAVFGIASVAAIYGFARRVTAWPEALAAALLLALSYHHLWFSQNARGYTALLLFSLLSSSFLIDAMRSGSTKHWVAYAIAGALGAFTHLTIAFLFVGHFLFFLYRAVVNRNDGTFPFWSGIFQGFGILTLLTLVLHAVVLPDMLGGALLGSGLQGDSEWTNPLWAISELLGSLKLGFSGAGVLAAGGLVVIVGLARFARTEGAPVAFFVIPVGLAVLLMTSIGYTLFPRFFFFAMGFAIVIVIHGATAFGALAARLLLLEGPLQGWTTIAPALVLIAASAFSLPRAYYPKQSFAESIDYVEAHRGETDVVAVIGISDLPYNRYHQKSWARIDTVAELDALLAGGDRVWVLYTLPVQARTAHPELLDRLERDFTRAETFWGTLGGGEIVVSVSGAG</sequence>
<organism evidence="11 12">
    <name type="scientific">Albidovulum litorale</name>
    <dbReference type="NCBI Taxonomy" id="2984134"/>
    <lineage>
        <taxon>Bacteria</taxon>
        <taxon>Pseudomonadati</taxon>
        <taxon>Pseudomonadota</taxon>
        <taxon>Alphaproteobacteria</taxon>
        <taxon>Rhodobacterales</taxon>
        <taxon>Paracoccaceae</taxon>
        <taxon>Albidovulum</taxon>
    </lineage>
</organism>
<feature type="transmembrane region" description="Helical" evidence="8">
    <location>
        <begin position="379"/>
        <end position="405"/>
    </location>
</feature>
<reference evidence="11 12" key="1">
    <citation type="submission" date="2022-10" db="EMBL/GenBank/DDBJ databases">
        <title>Defluviimonas sp. nov., isolated from ocean surface sediments.</title>
        <authorList>
            <person name="He W."/>
            <person name="Wang L."/>
            <person name="Zhang D.-F."/>
        </authorList>
    </citation>
    <scope>NUCLEOTIDE SEQUENCE [LARGE SCALE GENOMIC DNA]</scope>
    <source>
        <strain evidence="11 12">WL0050</strain>
    </source>
</reference>
<dbReference type="PANTHER" id="PTHR33908">
    <property type="entry name" value="MANNOSYLTRANSFERASE YKCB-RELATED"/>
    <property type="match status" value="1"/>
</dbReference>
<evidence type="ECO:0000313" key="11">
    <source>
        <dbReference type="EMBL" id="MCV2871486.1"/>
    </source>
</evidence>
<dbReference type="Pfam" id="PF13231">
    <property type="entry name" value="PMT_2"/>
    <property type="match status" value="1"/>
</dbReference>
<feature type="transmembrane region" description="Helical" evidence="8">
    <location>
        <begin position="269"/>
        <end position="288"/>
    </location>
</feature>